<dbReference type="GO" id="GO:0016491">
    <property type="term" value="F:oxidoreductase activity"/>
    <property type="evidence" value="ECO:0007669"/>
    <property type="project" value="UniProtKB-KW"/>
</dbReference>
<dbReference type="PROSITE" id="PS00061">
    <property type="entry name" value="ADH_SHORT"/>
    <property type="match status" value="1"/>
</dbReference>
<dbReference type="PANTHER" id="PTHR44196">
    <property type="entry name" value="DEHYDROGENASE/REDUCTASE SDR FAMILY MEMBER 7B"/>
    <property type="match status" value="1"/>
</dbReference>
<dbReference type="PRINTS" id="PR00081">
    <property type="entry name" value="GDHRDH"/>
</dbReference>
<dbReference type="Pfam" id="PF00106">
    <property type="entry name" value="adh_short"/>
    <property type="match status" value="1"/>
</dbReference>
<dbReference type="OMA" id="PQFDWAR"/>
<dbReference type="PRINTS" id="PR00080">
    <property type="entry name" value="SDRFAMILY"/>
</dbReference>
<keyword evidence="4" id="KW-1133">Transmembrane helix</keyword>
<dbReference type="InterPro" id="IPR036291">
    <property type="entry name" value="NAD(P)-bd_dom_sf"/>
</dbReference>
<dbReference type="NCBIfam" id="NF005495">
    <property type="entry name" value="PRK07109.1"/>
    <property type="match status" value="1"/>
</dbReference>
<gene>
    <name evidence="5" type="ORF">E2R62_03480</name>
</gene>
<dbReference type="InterPro" id="IPR020904">
    <property type="entry name" value="Sc_DH/Rdtase_CS"/>
</dbReference>
<dbReference type="InterPro" id="IPR002347">
    <property type="entry name" value="SDR_fam"/>
</dbReference>
<reference evidence="5" key="1">
    <citation type="submission" date="2019-03" db="EMBL/GenBank/DDBJ databases">
        <title>Complete genome sequence of enteropathogenic Citrobacter rodentium strain DBS100.</title>
        <authorList>
            <person name="Popov G."/>
            <person name="Fiebig A."/>
            <person name="Shideler S."/>
            <person name="Coombes B."/>
            <person name="Savchenko A."/>
        </authorList>
    </citation>
    <scope>NUCLEOTIDE SEQUENCE</scope>
    <source>
        <strain evidence="5">DBS100</strain>
    </source>
</reference>
<dbReference type="RefSeq" id="WP_012905656.1">
    <property type="nucleotide sequence ID" value="NZ_CAJTBI010000001.1"/>
</dbReference>
<dbReference type="SUPFAM" id="SSF51735">
    <property type="entry name" value="NAD(P)-binding Rossmann-fold domains"/>
    <property type="match status" value="1"/>
</dbReference>
<comment type="similarity">
    <text evidence="1 3">Belongs to the short-chain dehydrogenases/reductases (SDR) family.</text>
</comment>
<organism evidence="5">
    <name type="scientific">Citrobacter rodentium</name>
    <dbReference type="NCBI Taxonomy" id="67825"/>
    <lineage>
        <taxon>Bacteria</taxon>
        <taxon>Pseudomonadati</taxon>
        <taxon>Pseudomonadota</taxon>
        <taxon>Gammaproteobacteria</taxon>
        <taxon>Enterobacterales</taxon>
        <taxon>Enterobacteriaceae</taxon>
        <taxon>Citrobacter</taxon>
    </lineage>
</organism>
<accession>A0A482PJX9</accession>
<dbReference type="GO" id="GO:0016020">
    <property type="term" value="C:membrane"/>
    <property type="evidence" value="ECO:0007669"/>
    <property type="project" value="TreeGrafter"/>
</dbReference>
<dbReference type="PANTHER" id="PTHR44196:SF1">
    <property type="entry name" value="DEHYDROGENASE_REDUCTASE SDR FAMILY MEMBER 7B"/>
    <property type="match status" value="1"/>
</dbReference>
<proteinExistence type="inferred from homology"/>
<evidence type="ECO:0000256" key="4">
    <source>
        <dbReference type="SAM" id="Phobius"/>
    </source>
</evidence>
<evidence type="ECO:0000256" key="2">
    <source>
        <dbReference type="ARBA" id="ARBA00023002"/>
    </source>
</evidence>
<feature type="transmembrane region" description="Helical" evidence="4">
    <location>
        <begin position="303"/>
        <end position="324"/>
    </location>
</feature>
<dbReference type="EMBL" id="CP038008">
    <property type="protein sequence ID" value="QBY27994.1"/>
    <property type="molecule type" value="Genomic_DNA"/>
</dbReference>
<sequence>MSVVVITGGSAGAGKAIAVRFAQAGYDVAVIARDDEGLQETCEACEQYGVKTLGISVDVSKANATQDAAEKIESRLGAIDVWVNSAMSTVLSPFREITPAEFQRVTEVTYLGFVNGTRAALALMMPRDRGIIIQVGSALAYRSIPLQSAYCGAKAAIRGFTDAVRTELMHEHSQVQIAMVQMPGMNTPQFAWSRNKMDAAMQPVPPVYQPEVAAEAVFSLVKRPVRELWVGKSTVQSIIGQFFFPRWLDRLMVKKAWEGQLTDDPSPHDSADILYTPRRGNHPTHGEFGEGAKNRAVTLSSDFPGKVATGAAVAAAALIVGLIIRRKKR</sequence>
<keyword evidence="4" id="KW-0812">Transmembrane</keyword>
<keyword evidence="2" id="KW-0560">Oxidoreductase</keyword>
<dbReference type="Gene3D" id="3.40.50.720">
    <property type="entry name" value="NAD(P)-binding Rossmann-like Domain"/>
    <property type="match status" value="1"/>
</dbReference>
<evidence type="ECO:0000256" key="3">
    <source>
        <dbReference type="RuleBase" id="RU000363"/>
    </source>
</evidence>
<evidence type="ECO:0000313" key="5">
    <source>
        <dbReference type="EMBL" id="QBY27994.1"/>
    </source>
</evidence>
<keyword evidence="4" id="KW-0472">Membrane</keyword>
<evidence type="ECO:0000256" key="1">
    <source>
        <dbReference type="ARBA" id="ARBA00006484"/>
    </source>
</evidence>
<protein>
    <submittedName>
        <fullName evidence="5">SDR family NAD(P)-dependent oxidoreductase</fullName>
    </submittedName>
</protein>
<name>A0A482PJX9_CITRO</name>
<dbReference type="AlphaFoldDB" id="A0A482PJX9"/>